<name>A0AAD7PVP3_QUISA</name>
<dbReference type="SUPFAM" id="SSF55455">
    <property type="entry name" value="SRF-like"/>
    <property type="match status" value="1"/>
</dbReference>
<keyword evidence="4" id="KW-0804">Transcription</keyword>
<dbReference type="GO" id="GO:0046983">
    <property type="term" value="F:protein dimerization activity"/>
    <property type="evidence" value="ECO:0007669"/>
    <property type="project" value="InterPro"/>
</dbReference>
<evidence type="ECO:0000256" key="3">
    <source>
        <dbReference type="ARBA" id="ARBA00023125"/>
    </source>
</evidence>
<dbReference type="AlphaFoldDB" id="A0AAD7PVP3"/>
<dbReference type="Gene3D" id="3.40.1810.10">
    <property type="entry name" value="Transcription factor, MADS-box"/>
    <property type="match status" value="1"/>
</dbReference>
<dbReference type="PRINTS" id="PR00404">
    <property type="entry name" value="MADSDOMAIN"/>
</dbReference>
<dbReference type="PANTHER" id="PTHR11945:SF776">
    <property type="entry name" value="AGAMOUS-LIKE 50-RELATED"/>
    <property type="match status" value="1"/>
</dbReference>
<dbReference type="GO" id="GO:0045944">
    <property type="term" value="P:positive regulation of transcription by RNA polymerase II"/>
    <property type="evidence" value="ECO:0007669"/>
    <property type="project" value="InterPro"/>
</dbReference>
<dbReference type="InterPro" id="IPR036879">
    <property type="entry name" value="TF_MADSbox_sf"/>
</dbReference>
<evidence type="ECO:0000256" key="2">
    <source>
        <dbReference type="ARBA" id="ARBA00023015"/>
    </source>
</evidence>
<evidence type="ECO:0000256" key="5">
    <source>
        <dbReference type="ARBA" id="ARBA00023242"/>
    </source>
</evidence>
<feature type="domain" description="MADS-box" evidence="7">
    <location>
        <begin position="6"/>
        <end position="66"/>
    </location>
</feature>
<keyword evidence="2" id="KW-0805">Transcription regulation</keyword>
<keyword evidence="6" id="KW-0175">Coiled coil</keyword>
<accession>A0AAD7PVP3</accession>
<dbReference type="GO" id="GO:0005634">
    <property type="term" value="C:nucleus"/>
    <property type="evidence" value="ECO:0007669"/>
    <property type="project" value="UniProtKB-SubCell"/>
</dbReference>
<dbReference type="Gene3D" id="6.10.140.920">
    <property type="match status" value="1"/>
</dbReference>
<evidence type="ECO:0000256" key="1">
    <source>
        <dbReference type="ARBA" id="ARBA00004123"/>
    </source>
</evidence>
<dbReference type="InterPro" id="IPR033896">
    <property type="entry name" value="MEF2-like_N"/>
</dbReference>
<dbReference type="FunFam" id="3.40.1810.10:FF:000006">
    <property type="entry name" value="Agamous-like MADS-box protein AGL62"/>
    <property type="match status" value="1"/>
</dbReference>
<dbReference type="PROSITE" id="PS50066">
    <property type="entry name" value="MADS_BOX_2"/>
    <property type="match status" value="1"/>
</dbReference>
<sequence>MPRQSKGRQKVKMEKMTKESNLQVTFSKRRSGLFKKASELCTLCGVEVALIVFSPGKKVFAFGHPCVETVIDCFLNQNPPPKPSSGTMQLIEAHRNANVRELNNQLSHVLTQLDNEKKHGEELNKMKKAGQEQNWWENPIEKLNKTQLEKLKASLEDLKKKITKQADRILIQNSNPQFFTGSSSTNPFPLPNVQAGPSGKMMVMPPPLGFDHQDIKYPPTGPHGFNNDQIGYGRGYY</sequence>
<dbReference type="GO" id="GO:0000978">
    <property type="term" value="F:RNA polymerase II cis-regulatory region sequence-specific DNA binding"/>
    <property type="evidence" value="ECO:0007669"/>
    <property type="project" value="TreeGrafter"/>
</dbReference>
<protein>
    <submittedName>
        <fullName evidence="8">Agamous-like MADS-box protein</fullName>
    </submittedName>
</protein>
<dbReference type="CDD" id="cd00265">
    <property type="entry name" value="MADS_MEF2_like"/>
    <property type="match status" value="1"/>
</dbReference>
<evidence type="ECO:0000313" key="9">
    <source>
        <dbReference type="Proteomes" id="UP001163823"/>
    </source>
</evidence>
<comment type="caution">
    <text evidence="8">The sequence shown here is derived from an EMBL/GenBank/DDBJ whole genome shotgun (WGS) entry which is preliminary data.</text>
</comment>
<keyword evidence="9" id="KW-1185">Reference proteome</keyword>
<dbReference type="Pfam" id="PF00319">
    <property type="entry name" value="SRF-TF"/>
    <property type="match status" value="1"/>
</dbReference>
<dbReference type="SMART" id="SM00432">
    <property type="entry name" value="MADS"/>
    <property type="match status" value="1"/>
</dbReference>
<dbReference type="GO" id="GO:0000981">
    <property type="term" value="F:DNA-binding transcription factor activity, RNA polymerase II-specific"/>
    <property type="evidence" value="ECO:0007669"/>
    <property type="project" value="TreeGrafter"/>
</dbReference>
<dbReference type="KEGG" id="qsa:O6P43_013123"/>
<gene>
    <name evidence="8" type="ORF">O6P43_013123</name>
</gene>
<keyword evidence="5" id="KW-0539">Nucleus</keyword>
<evidence type="ECO:0000256" key="6">
    <source>
        <dbReference type="SAM" id="Coils"/>
    </source>
</evidence>
<dbReference type="EMBL" id="JARAOO010000005">
    <property type="protein sequence ID" value="KAJ7969117.1"/>
    <property type="molecule type" value="Genomic_DNA"/>
</dbReference>
<comment type="subcellular location">
    <subcellularLocation>
        <location evidence="1">Nucleus</location>
    </subcellularLocation>
</comment>
<reference evidence="8" key="1">
    <citation type="journal article" date="2023" name="Science">
        <title>Elucidation of the pathway for biosynthesis of saponin adjuvants from the soapbark tree.</title>
        <authorList>
            <person name="Reed J."/>
            <person name="Orme A."/>
            <person name="El-Demerdash A."/>
            <person name="Owen C."/>
            <person name="Martin L.B.B."/>
            <person name="Misra R.C."/>
            <person name="Kikuchi S."/>
            <person name="Rejzek M."/>
            <person name="Martin A.C."/>
            <person name="Harkess A."/>
            <person name="Leebens-Mack J."/>
            <person name="Louveau T."/>
            <person name="Stephenson M.J."/>
            <person name="Osbourn A."/>
        </authorList>
    </citation>
    <scope>NUCLEOTIDE SEQUENCE</scope>
    <source>
        <strain evidence="8">S10</strain>
    </source>
</reference>
<proteinExistence type="predicted"/>
<dbReference type="Proteomes" id="UP001163823">
    <property type="component" value="Chromosome 5"/>
</dbReference>
<feature type="coiled-coil region" evidence="6">
    <location>
        <begin position="99"/>
        <end position="168"/>
    </location>
</feature>
<evidence type="ECO:0000313" key="8">
    <source>
        <dbReference type="EMBL" id="KAJ7969117.1"/>
    </source>
</evidence>
<dbReference type="InterPro" id="IPR002100">
    <property type="entry name" value="TF_MADSbox"/>
</dbReference>
<evidence type="ECO:0000256" key="4">
    <source>
        <dbReference type="ARBA" id="ARBA00023163"/>
    </source>
</evidence>
<evidence type="ECO:0000259" key="7">
    <source>
        <dbReference type="PROSITE" id="PS50066"/>
    </source>
</evidence>
<organism evidence="8 9">
    <name type="scientific">Quillaja saponaria</name>
    <name type="common">Soap bark tree</name>
    <dbReference type="NCBI Taxonomy" id="32244"/>
    <lineage>
        <taxon>Eukaryota</taxon>
        <taxon>Viridiplantae</taxon>
        <taxon>Streptophyta</taxon>
        <taxon>Embryophyta</taxon>
        <taxon>Tracheophyta</taxon>
        <taxon>Spermatophyta</taxon>
        <taxon>Magnoliopsida</taxon>
        <taxon>eudicotyledons</taxon>
        <taxon>Gunneridae</taxon>
        <taxon>Pentapetalae</taxon>
        <taxon>rosids</taxon>
        <taxon>fabids</taxon>
        <taxon>Fabales</taxon>
        <taxon>Quillajaceae</taxon>
        <taxon>Quillaja</taxon>
    </lineage>
</organism>
<dbReference type="PANTHER" id="PTHR11945">
    <property type="entry name" value="MADS BOX PROTEIN"/>
    <property type="match status" value="1"/>
</dbReference>
<keyword evidence="3" id="KW-0238">DNA-binding</keyword>